<evidence type="ECO:0000256" key="1">
    <source>
        <dbReference type="ARBA" id="ARBA00004167"/>
    </source>
</evidence>
<evidence type="ECO:0000313" key="6">
    <source>
        <dbReference type="Proteomes" id="UP001321473"/>
    </source>
</evidence>
<dbReference type="PROSITE" id="PS50835">
    <property type="entry name" value="IG_LIKE"/>
    <property type="match status" value="2"/>
</dbReference>
<feature type="non-terminal residue" evidence="5">
    <location>
        <position position="221"/>
    </location>
</feature>
<dbReference type="InterPro" id="IPR036179">
    <property type="entry name" value="Ig-like_dom_sf"/>
</dbReference>
<dbReference type="PANTHER" id="PTHR23278:SF19">
    <property type="entry name" value="OBSCURIN"/>
    <property type="match status" value="1"/>
</dbReference>
<dbReference type="PANTHER" id="PTHR23278">
    <property type="entry name" value="SIDESTEP PROTEIN"/>
    <property type="match status" value="1"/>
</dbReference>
<dbReference type="InterPro" id="IPR007110">
    <property type="entry name" value="Ig-like_dom"/>
</dbReference>
<keyword evidence="2" id="KW-0472">Membrane</keyword>
<gene>
    <name evidence="5" type="ORF">V5799_012755</name>
</gene>
<organism evidence="5 6">
    <name type="scientific">Amblyomma americanum</name>
    <name type="common">Lone star tick</name>
    <dbReference type="NCBI Taxonomy" id="6943"/>
    <lineage>
        <taxon>Eukaryota</taxon>
        <taxon>Metazoa</taxon>
        <taxon>Ecdysozoa</taxon>
        <taxon>Arthropoda</taxon>
        <taxon>Chelicerata</taxon>
        <taxon>Arachnida</taxon>
        <taxon>Acari</taxon>
        <taxon>Parasitiformes</taxon>
        <taxon>Ixodida</taxon>
        <taxon>Ixodoidea</taxon>
        <taxon>Ixodidae</taxon>
        <taxon>Amblyomminae</taxon>
        <taxon>Amblyomma</taxon>
    </lineage>
</organism>
<dbReference type="GO" id="GO:0016020">
    <property type="term" value="C:membrane"/>
    <property type="evidence" value="ECO:0007669"/>
    <property type="project" value="UniProtKB-SubCell"/>
</dbReference>
<dbReference type="Gene3D" id="2.60.40.10">
    <property type="entry name" value="Immunoglobulins"/>
    <property type="match status" value="2"/>
</dbReference>
<name>A0AAQ4E7S9_AMBAM</name>
<comment type="caution">
    <text evidence="5">The sequence shown here is derived from an EMBL/GenBank/DDBJ whole genome shotgun (WGS) entry which is preliminary data.</text>
</comment>
<dbReference type="Proteomes" id="UP001321473">
    <property type="component" value="Unassembled WGS sequence"/>
</dbReference>
<reference evidence="5 6" key="1">
    <citation type="journal article" date="2023" name="Arcadia Sci">
        <title>De novo assembly of a long-read Amblyomma americanum tick genome.</title>
        <authorList>
            <person name="Chou S."/>
            <person name="Poskanzer K.E."/>
            <person name="Rollins M."/>
            <person name="Thuy-Boun P.S."/>
        </authorList>
    </citation>
    <scope>NUCLEOTIDE SEQUENCE [LARGE SCALE GENOMIC DNA]</scope>
    <source>
        <strain evidence="5">F_SG_1</strain>
        <tissue evidence="5">Salivary glands</tissue>
    </source>
</reference>
<keyword evidence="3" id="KW-1015">Disulfide bond</keyword>
<dbReference type="InterPro" id="IPR013783">
    <property type="entry name" value="Ig-like_fold"/>
</dbReference>
<feature type="domain" description="Ig-like" evidence="4">
    <location>
        <begin position="126"/>
        <end position="213"/>
    </location>
</feature>
<dbReference type="SUPFAM" id="SSF48726">
    <property type="entry name" value="Immunoglobulin"/>
    <property type="match status" value="2"/>
</dbReference>
<evidence type="ECO:0000313" key="5">
    <source>
        <dbReference type="EMBL" id="KAK8770781.1"/>
    </source>
</evidence>
<dbReference type="InterPro" id="IPR003599">
    <property type="entry name" value="Ig_sub"/>
</dbReference>
<dbReference type="AlphaFoldDB" id="A0AAQ4E7S9"/>
<feature type="domain" description="Ig-like" evidence="4">
    <location>
        <begin position="27"/>
        <end position="119"/>
    </location>
</feature>
<keyword evidence="6" id="KW-1185">Reference proteome</keyword>
<evidence type="ECO:0000256" key="2">
    <source>
        <dbReference type="ARBA" id="ARBA00023136"/>
    </source>
</evidence>
<dbReference type="Pfam" id="PF08205">
    <property type="entry name" value="C2-set_2"/>
    <property type="match status" value="1"/>
</dbReference>
<evidence type="ECO:0000256" key="3">
    <source>
        <dbReference type="ARBA" id="ARBA00023157"/>
    </source>
</evidence>
<dbReference type="InterPro" id="IPR013162">
    <property type="entry name" value="CD80_C2-set"/>
</dbReference>
<accession>A0AAQ4E7S9</accession>
<evidence type="ECO:0000259" key="4">
    <source>
        <dbReference type="PROSITE" id="PS50835"/>
    </source>
</evidence>
<protein>
    <recommendedName>
        <fullName evidence="4">Ig-like domain-containing protein</fullName>
    </recommendedName>
</protein>
<dbReference type="EMBL" id="JARKHS020020581">
    <property type="protein sequence ID" value="KAK8770781.1"/>
    <property type="molecule type" value="Genomic_DNA"/>
</dbReference>
<comment type="subcellular location">
    <subcellularLocation>
        <location evidence="1">Membrane</location>
        <topology evidence="1">Single-pass membrane protein</topology>
    </subcellularLocation>
</comment>
<sequence>MTRIRCKARSGDEEEEASVTLDMNLRPLGVAIARPPAVLVAEQRAHIRCDSWGSRPPANLTWWKGSRRMTRSLAKLDEPNGRTSSLLAFTPAGDDHGRRLRCRAANDRVPGSAIEDTLLLEVESAPSVRLRLVGGSAVDERSDARLECIVRAHPDLLEPPRWLWEGRPLPTTPAEQRTERNGSLHVLTLLGVARSRTGRYACLARNARGKTLSTPIVLQVR</sequence>
<proteinExistence type="predicted"/>
<dbReference type="SMART" id="SM00409">
    <property type="entry name" value="IG"/>
    <property type="match status" value="2"/>
</dbReference>